<sequence length="651" mass="75955">MSLVKRISYEEEKKKNPELKDSDIQILKDWAMKQPHLPNILDVEYVLFLHSNYYHIEAAKNTIEEYYTSRTHMPEFFSDRDPLGTKQLREIFQVGACMTLPMTTKEGYKVVYSKLVDYEPSRFVYNDIMKYFSMVVDLWLYTEGTAEGHIIIMDMAGVTFAHAGRLSPMGFKKYFYYLQEAIPIRLKGLHFVNTNAVMDIILSMMKPFMKKELMELLHIHSTKDTLATFVPLEAFPCDVGLDGKAKPWKEQKEEILKKIEDHREWFLQDEITGRVNEALRLQKTISTMTQRPFNSTIEQSQMAEAQKIRDREMRGIRSTNFIQCYSDRKNKDRIQKINYINDIIQDLERYGPAGLIHVAVLSSIIERPIKIWNVNGSLNKIIGRRKTGHHVDIEYHATEGVGHWTLRGRKDPDNVIIDLNSCLFSVIGFQIGQDPLKLRKWTVLQLKNNFQNLAKWINKVKLERNDKMILMIGGARYRGTEPAHAKAILDRSENRESNYYKKGYPVKGHARGHSMKICSEDDPYQTVEQYARQYSKDKAGFLSRADQDFVADLALRTEEAQLAMRRLNDRINPTPIEEIRISANALRNICSERPLPQIKVWDKNGNEYPRSLQDLETVKLVITHQHNMSDMTDEDVFVITFYPVVNARYRY</sequence>
<name>A0A4S2KE76_9HYME</name>
<comment type="caution">
    <text evidence="2">The sequence shown here is derived from an EMBL/GenBank/DDBJ whole genome shotgun (WGS) entry which is preliminary data.</text>
</comment>
<dbReference type="PROSITE" id="PS50191">
    <property type="entry name" value="CRAL_TRIO"/>
    <property type="match status" value="1"/>
</dbReference>
<dbReference type="PANTHER" id="PTHR10174:SF213">
    <property type="entry name" value="CRAL-TRIO DOMAIN-CONTAINING PROTEIN"/>
    <property type="match status" value="1"/>
</dbReference>
<dbReference type="PRINTS" id="PR00180">
    <property type="entry name" value="CRETINALDHBP"/>
</dbReference>
<dbReference type="Pfam" id="PF00650">
    <property type="entry name" value="CRAL_TRIO"/>
    <property type="match status" value="1"/>
</dbReference>
<reference evidence="2 3" key="1">
    <citation type="journal article" date="2019" name="Philos. Trans. R. Soc. Lond., B, Biol. Sci.">
        <title>Ant behaviour and brain gene expression of defending hosts depend on the ecological success of the intruding social parasite.</title>
        <authorList>
            <person name="Kaur R."/>
            <person name="Stoldt M."/>
            <person name="Jongepier E."/>
            <person name="Feldmeyer B."/>
            <person name="Menzel F."/>
            <person name="Bornberg-Bauer E."/>
            <person name="Foitzik S."/>
        </authorList>
    </citation>
    <scope>NUCLEOTIDE SEQUENCE [LARGE SCALE GENOMIC DNA]</scope>
    <source>
        <tissue evidence="2">Whole body</tissue>
    </source>
</reference>
<proteinExistence type="predicted"/>
<dbReference type="CDD" id="cd00170">
    <property type="entry name" value="SEC14"/>
    <property type="match status" value="1"/>
</dbReference>
<dbReference type="SUPFAM" id="SSF46938">
    <property type="entry name" value="CRAL/TRIO N-terminal domain"/>
    <property type="match status" value="1"/>
</dbReference>
<organism evidence="2 3">
    <name type="scientific">Temnothorax longispinosus</name>
    <dbReference type="NCBI Taxonomy" id="300112"/>
    <lineage>
        <taxon>Eukaryota</taxon>
        <taxon>Metazoa</taxon>
        <taxon>Ecdysozoa</taxon>
        <taxon>Arthropoda</taxon>
        <taxon>Hexapoda</taxon>
        <taxon>Insecta</taxon>
        <taxon>Pterygota</taxon>
        <taxon>Neoptera</taxon>
        <taxon>Endopterygota</taxon>
        <taxon>Hymenoptera</taxon>
        <taxon>Apocrita</taxon>
        <taxon>Aculeata</taxon>
        <taxon>Formicoidea</taxon>
        <taxon>Formicidae</taxon>
        <taxon>Myrmicinae</taxon>
        <taxon>Temnothorax</taxon>
    </lineage>
</organism>
<dbReference type="Gene3D" id="3.40.525.10">
    <property type="entry name" value="CRAL-TRIO lipid binding domain"/>
    <property type="match status" value="1"/>
</dbReference>
<dbReference type="STRING" id="300112.A0A4S2KE76"/>
<dbReference type="GO" id="GO:0016020">
    <property type="term" value="C:membrane"/>
    <property type="evidence" value="ECO:0007669"/>
    <property type="project" value="TreeGrafter"/>
</dbReference>
<dbReference type="GO" id="GO:1902936">
    <property type="term" value="F:phosphatidylinositol bisphosphate binding"/>
    <property type="evidence" value="ECO:0007669"/>
    <property type="project" value="TreeGrafter"/>
</dbReference>
<dbReference type="PANTHER" id="PTHR10174">
    <property type="entry name" value="ALPHA-TOCOPHEROL TRANSFER PROTEIN-RELATED"/>
    <property type="match status" value="1"/>
</dbReference>
<keyword evidence="3" id="KW-1185">Reference proteome</keyword>
<dbReference type="SMART" id="SM00516">
    <property type="entry name" value="SEC14"/>
    <property type="match status" value="1"/>
</dbReference>
<dbReference type="InterPro" id="IPR036865">
    <property type="entry name" value="CRAL-TRIO_dom_sf"/>
</dbReference>
<dbReference type="Proteomes" id="UP000310200">
    <property type="component" value="Unassembled WGS sequence"/>
</dbReference>
<evidence type="ECO:0000313" key="3">
    <source>
        <dbReference type="Proteomes" id="UP000310200"/>
    </source>
</evidence>
<dbReference type="EMBL" id="QBLH01002718">
    <property type="protein sequence ID" value="TGZ47645.1"/>
    <property type="molecule type" value="Genomic_DNA"/>
</dbReference>
<gene>
    <name evidence="2" type="ORF">DBV15_03700</name>
</gene>
<dbReference type="InterPro" id="IPR036273">
    <property type="entry name" value="CRAL/TRIO_N_dom_sf"/>
</dbReference>
<feature type="domain" description="CRAL-TRIO" evidence="1">
    <location>
        <begin position="81"/>
        <end position="247"/>
    </location>
</feature>
<evidence type="ECO:0000313" key="2">
    <source>
        <dbReference type="EMBL" id="TGZ47645.1"/>
    </source>
</evidence>
<accession>A0A4S2KE76</accession>
<dbReference type="SUPFAM" id="SSF52087">
    <property type="entry name" value="CRAL/TRIO domain"/>
    <property type="match status" value="1"/>
</dbReference>
<protein>
    <recommendedName>
        <fullName evidence="1">CRAL-TRIO domain-containing protein</fullName>
    </recommendedName>
</protein>
<evidence type="ECO:0000259" key="1">
    <source>
        <dbReference type="PROSITE" id="PS50191"/>
    </source>
</evidence>
<dbReference type="InterPro" id="IPR001251">
    <property type="entry name" value="CRAL-TRIO_dom"/>
</dbReference>
<dbReference type="AlphaFoldDB" id="A0A4S2KE76"/>